<dbReference type="AlphaFoldDB" id="A0A9Q4GHQ5"/>
<reference evidence="1" key="1">
    <citation type="submission" date="2022-09" db="EMBL/GenBank/DDBJ databases">
        <title>Haloadaptaus new haloarchaeum isolated from saline soil.</title>
        <authorList>
            <person name="Duran-Viseras A."/>
            <person name="Sanchez-Porro C."/>
            <person name="Ventosa A."/>
        </authorList>
    </citation>
    <scope>NUCLEOTIDE SEQUENCE</scope>
    <source>
        <strain evidence="1">F3-133</strain>
    </source>
</reference>
<accession>A0A9Q4GHQ5</accession>
<gene>
    <name evidence="1" type="ORF">EGH25_01595</name>
</gene>
<dbReference type="EMBL" id="RKLV01000001">
    <property type="protein sequence ID" value="MCX2818048.1"/>
    <property type="molecule type" value="Genomic_DNA"/>
</dbReference>
<proteinExistence type="predicted"/>
<evidence type="ECO:0000313" key="2">
    <source>
        <dbReference type="Proteomes" id="UP001149411"/>
    </source>
</evidence>
<keyword evidence="2" id="KW-1185">Reference proteome</keyword>
<dbReference type="Proteomes" id="UP001149411">
    <property type="component" value="Unassembled WGS sequence"/>
</dbReference>
<sequence length="256" mass="27014">MRASTTVFVSLLIGIVLLTGTAGALSVTVAEGESDITVEVSQEGDGVGGANVTVSGVTGETPLDGEYVTNDDGRVVFDEDATSQLSGVIHLRVTVDHAGSYKSVLTTFTRGPEAGSTPIGHRISMSLQEPVAGTHGKIMGRLNAGDEGGSEVHATADRIDILLSNLSDAKFRREVLGRDLAAGEISASEFYLGAVKNARRSAMLRGALNENVDVLTDYDDERLRDEGIDVRELQALNESLNRGGAVDTDRRLLEGE</sequence>
<name>A0A9Q4GHQ5_9EURY</name>
<organism evidence="1 2">
    <name type="scientific">Halorutilus salinus</name>
    <dbReference type="NCBI Taxonomy" id="2487751"/>
    <lineage>
        <taxon>Archaea</taxon>
        <taxon>Methanobacteriati</taxon>
        <taxon>Methanobacteriota</taxon>
        <taxon>Stenosarchaea group</taxon>
        <taxon>Halobacteria</taxon>
        <taxon>Halorutilales</taxon>
        <taxon>Halorutilaceae</taxon>
        <taxon>Halorutilus</taxon>
    </lineage>
</organism>
<comment type="caution">
    <text evidence="1">The sequence shown here is derived from an EMBL/GenBank/DDBJ whole genome shotgun (WGS) entry which is preliminary data.</text>
</comment>
<evidence type="ECO:0000313" key="1">
    <source>
        <dbReference type="EMBL" id="MCX2818048.1"/>
    </source>
</evidence>
<protein>
    <submittedName>
        <fullName evidence="1">Uncharacterized protein</fullName>
    </submittedName>
</protein>
<dbReference type="RefSeq" id="WP_266085659.1">
    <property type="nucleotide sequence ID" value="NZ_RKLV01000001.1"/>
</dbReference>